<dbReference type="SUPFAM" id="SSF50104">
    <property type="entry name" value="Translation proteins SH3-like domain"/>
    <property type="match status" value="1"/>
</dbReference>
<organism evidence="7 8">
    <name type="scientific">Limihaloglobus sulfuriphilus</name>
    <dbReference type="NCBI Taxonomy" id="1851148"/>
    <lineage>
        <taxon>Bacteria</taxon>
        <taxon>Pseudomonadati</taxon>
        <taxon>Planctomycetota</taxon>
        <taxon>Phycisphaerae</taxon>
        <taxon>Sedimentisphaerales</taxon>
        <taxon>Sedimentisphaeraceae</taxon>
        <taxon>Limihaloglobus</taxon>
    </lineage>
</organism>
<name>A0A1Q2MDN9_9BACT</name>
<evidence type="ECO:0000256" key="5">
    <source>
        <dbReference type="HAMAP-Rule" id="MF_00402"/>
    </source>
</evidence>
<evidence type="ECO:0000313" key="7">
    <source>
        <dbReference type="EMBL" id="AQQ70805.1"/>
    </source>
</evidence>
<dbReference type="AlphaFoldDB" id="A0A1Q2MDN9"/>
<dbReference type="RefSeq" id="WP_146683042.1">
    <property type="nucleotide sequence ID" value="NZ_CP019646.1"/>
</dbReference>
<protein>
    <recommendedName>
        <fullName evidence="4 5">Large ribosomal subunit protein bL19</fullName>
    </recommendedName>
</protein>
<dbReference type="GO" id="GO:0006412">
    <property type="term" value="P:translation"/>
    <property type="evidence" value="ECO:0007669"/>
    <property type="project" value="UniProtKB-UniRule"/>
</dbReference>
<dbReference type="EMBL" id="CP019646">
    <property type="protein sequence ID" value="AQQ70805.1"/>
    <property type="molecule type" value="Genomic_DNA"/>
</dbReference>
<keyword evidence="8" id="KW-1185">Reference proteome</keyword>
<dbReference type="Gene3D" id="2.30.30.790">
    <property type="match status" value="1"/>
</dbReference>
<accession>A0A1Q2MDN9</accession>
<keyword evidence="2 5" id="KW-0689">Ribosomal protein</keyword>
<dbReference type="OrthoDB" id="9803541at2"/>
<gene>
    <name evidence="5 7" type="primary">rplS</name>
    <name evidence="7" type="ORF">SMSP2_01167</name>
</gene>
<dbReference type="InterPro" id="IPR008991">
    <property type="entry name" value="Translation_prot_SH3-like_sf"/>
</dbReference>
<evidence type="ECO:0000256" key="1">
    <source>
        <dbReference type="ARBA" id="ARBA00005781"/>
    </source>
</evidence>
<dbReference type="GO" id="GO:0003735">
    <property type="term" value="F:structural constituent of ribosome"/>
    <property type="evidence" value="ECO:0007669"/>
    <property type="project" value="InterPro"/>
</dbReference>
<dbReference type="Pfam" id="PF01245">
    <property type="entry name" value="Ribosomal_L19"/>
    <property type="match status" value="1"/>
</dbReference>
<comment type="function">
    <text evidence="5 6">This protein is located at the 30S-50S ribosomal subunit interface and may play a role in the structure and function of the aminoacyl-tRNA binding site.</text>
</comment>
<evidence type="ECO:0000256" key="4">
    <source>
        <dbReference type="ARBA" id="ARBA00035171"/>
    </source>
</evidence>
<evidence type="ECO:0000313" key="8">
    <source>
        <dbReference type="Proteomes" id="UP000188181"/>
    </source>
</evidence>
<dbReference type="STRING" id="1851148.SMSP2_01167"/>
<dbReference type="NCBIfam" id="TIGR01024">
    <property type="entry name" value="rplS_bact"/>
    <property type="match status" value="1"/>
</dbReference>
<dbReference type="PRINTS" id="PR00061">
    <property type="entry name" value="RIBOSOMALL19"/>
</dbReference>
<dbReference type="PANTHER" id="PTHR15680">
    <property type="entry name" value="RIBOSOMAL PROTEIN L19"/>
    <property type="match status" value="1"/>
</dbReference>
<dbReference type="InterPro" id="IPR038657">
    <property type="entry name" value="Ribosomal_bL19_sf"/>
</dbReference>
<dbReference type="PANTHER" id="PTHR15680:SF9">
    <property type="entry name" value="LARGE RIBOSOMAL SUBUNIT PROTEIN BL19M"/>
    <property type="match status" value="1"/>
</dbReference>
<keyword evidence="3 5" id="KW-0687">Ribonucleoprotein</keyword>
<comment type="similarity">
    <text evidence="1 5 6">Belongs to the bacterial ribosomal protein bL19 family.</text>
</comment>
<dbReference type="KEGG" id="pbas:SMSP2_01167"/>
<evidence type="ECO:0000256" key="6">
    <source>
        <dbReference type="RuleBase" id="RU000559"/>
    </source>
</evidence>
<dbReference type="GO" id="GO:0022625">
    <property type="term" value="C:cytosolic large ribosomal subunit"/>
    <property type="evidence" value="ECO:0007669"/>
    <property type="project" value="TreeGrafter"/>
</dbReference>
<dbReference type="InterPro" id="IPR001857">
    <property type="entry name" value="Ribosomal_bL19"/>
</dbReference>
<evidence type="ECO:0000256" key="2">
    <source>
        <dbReference type="ARBA" id="ARBA00022980"/>
    </source>
</evidence>
<dbReference type="PIRSF" id="PIRSF002191">
    <property type="entry name" value="Ribosomal_L19"/>
    <property type="match status" value="1"/>
</dbReference>
<reference evidence="8" key="1">
    <citation type="submission" date="2017-02" db="EMBL/GenBank/DDBJ databases">
        <title>Comparative genomics and description of representatives of a novel lineage of planctomycetes thriving in anoxic sediments.</title>
        <authorList>
            <person name="Spring S."/>
            <person name="Bunk B."/>
            <person name="Sproer C."/>
        </authorList>
    </citation>
    <scope>NUCLEOTIDE SEQUENCE [LARGE SCALE GENOMIC DNA]</scope>
    <source>
        <strain evidence="8">SM-Chi-D1</strain>
    </source>
</reference>
<dbReference type="Proteomes" id="UP000188181">
    <property type="component" value="Chromosome"/>
</dbReference>
<evidence type="ECO:0000256" key="3">
    <source>
        <dbReference type="ARBA" id="ARBA00023274"/>
    </source>
</evidence>
<sequence>MKTELLDAVESKSLKTQVPYFEVGDNVEVHCRIKEGNKTRIQIFSGIVIARKGRGINETFTVRRFIADEGVERIFPLHSPNIVNVVAIRSSKVRRAKLFYLRERSGKAVRLRQRHTTHTIAK</sequence>
<dbReference type="HAMAP" id="MF_00402">
    <property type="entry name" value="Ribosomal_bL19"/>
    <property type="match status" value="1"/>
</dbReference>
<proteinExistence type="inferred from homology"/>